<keyword evidence="2" id="KW-1185">Reference proteome</keyword>
<accession>A0A9E8LXQ0</accession>
<dbReference type="EMBL" id="CP106878">
    <property type="protein sequence ID" value="WAA10991.1"/>
    <property type="molecule type" value="Genomic_DNA"/>
</dbReference>
<evidence type="ECO:0000313" key="1">
    <source>
        <dbReference type="EMBL" id="WAA10991.1"/>
    </source>
</evidence>
<dbReference type="AlphaFoldDB" id="A0A9E8LXQ0"/>
<organism evidence="1 2">
    <name type="scientific">Fervidibacillus albus</name>
    <dbReference type="NCBI Taxonomy" id="2980026"/>
    <lineage>
        <taxon>Bacteria</taxon>
        <taxon>Bacillati</taxon>
        <taxon>Bacillota</taxon>
        <taxon>Bacilli</taxon>
        <taxon>Bacillales</taxon>
        <taxon>Bacillaceae</taxon>
        <taxon>Fervidibacillus</taxon>
    </lineage>
</organism>
<dbReference type="KEGG" id="faf:OE104_06700"/>
<protein>
    <submittedName>
        <fullName evidence="1">Uncharacterized protein</fullName>
    </submittedName>
</protein>
<evidence type="ECO:0000313" key="2">
    <source>
        <dbReference type="Proteomes" id="UP001164718"/>
    </source>
</evidence>
<name>A0A9E8LXQ0_9BACI</name>
<gene>
    <name evidence="1" type="ORF">OE104_06700</name>
</gene>
<reference evidence="1" key="1">
    <citation type="submission" date="2022-09" db="EMBL/GenBank/DDBJ databases">
        <title>Complete Genomes of Fervidibacillus albus and Fervidibacillus halotolerans isolated from tidal flat sediments.</title>
        <authorList>
            <person name="Kwon K.K."/>
            <person name="Yang S.-H."/>
            <person name="Park M.J."/>
            <person name="Oh H.-M."/>
        </authorList>
    </citation>
    <scope>NUCLEOTIDE SEQUENCE</scope>
    <source>
        <strain evidence="1">MEBiC13591</strain>
    </source>
</reference>
<dbReference type="RefSeq" id="WP_275418807.1">
    <property type="nucleotide sequence ID" value="NZ_CP106878.1"/>
</dbReference>
<dbReference type="Proteomes" id="UP001164718">
    <property type="component" value="Chromosome"/>
</dbReference>
<proteinExistence type="predicted"/>
<sequence>MKKKVIWGVVLLFGFALITILYSQSLRANTDRAEENNEEQYTEAKVTVIEADYDLMENIQEVDQSSTLIVKGTFTGNRTLKEWVDEPTNTVVATASKSDVQVEKVLKGELENKTISVYEPAYFQDQRFISIEGYNLMEKGHDYVLFLRPMKDDETYVIVGMYQGKYDLDVSEPVKQLQNIQTYEDIKGVEYFGGNIDQFNELKSQVKKRYNLD</sequence>